<evidence type="ECO:0000313" key="2">
    <source>
        <dbReference type="Proteomes" id="UP001595843"/>
    </source>
</evidence>
<dbReference type="EMBL" id="JBHSAP010000015">
    <property type="protein sequence ID" value="MFC4077532.1"/>
    <property type="molecule type" value="Genomic_DNA"/>
</dbReference>
<sequence>MQDHLKDLYNPPFFERFSEVLKKAHPSFDHSRFCKLIFDQEWETRAFKQRIGHISLCLHETLGMNYMDGISLLKSIARQCRGLEYLFFPDYVEVYGLEDWERSMAALEQFTAFSSSEFAVRRFILHSPEHYAVSNDGLGSSSQPPCSKAG</sequence>
<keyword evidence="2" id="KW-1185">Reference proteome</keyword>
<dbReference type="Proteomes" id="UP001595843">
    <property type="component" value="Unassembled WGS sequence"/>
</dbReference>
<dbReference type="SUPFAM" id="SSF48371">
    <property type="entry name" value="ARM repeat"/>
    <property type="match status" value="1"/>
</dbReference>
<comment type="caution">
    <text evidence="1">The sequence shown here is derived from an EMBL/GenBank/DDBJ whole genome shotgun (WGS) entry which is preliminary data.</text>
</comment>
<protein>
    <submittedName>
        <fullName evidence="1">Uncharacterized protein</fullName>
    </submittedName>
</protein>
<organism evidence="1 2">
    <name type="scientific">Salinithrix halophila</name>
    <dbReference type="NCBI Taxonomy" id="1485204"/>
    <lineage>
        <taxon>Bacteria</taxon>
        <taxon>Bacillati</taxon>
        <taxon>Bacillota</taxon>
        <taxon>Bacilli</taxon>
        <taxon>Bacillales</taxon>
        <taxon>Thermoactinomycetaceae</taxon>
        <taxon>Salinithrix</taxon>
    </lineage>
</organism>
<reference evidence="2" key="1">
    <citation type="journal article" date="2019" name="Int. J. Syst. Evol. Microbiol.">
        <title>The Global Catalogue of Microorganisms (GCM) 10K type strain sequencing project: providing services to taxonomists for standard genome sequencing and annotation.</title>
        <authorList>
            <consortium name="The Broad Institute Genomics Platform"/>
            <consortium name="The Broad Institute Genome Sequencing Center for Infectious Disease"/>
            <person name="Wu L."/>
            <person name="Ma J."/>
        </authorList>
    </citation>
    <scope>NUCLEOTIDE SEQUENCE [LARGE SCALE GENOMIC DNA]</scope>
    <source>
        <strain evidence="2">IBRC-M 10813</strain>
    </source>
</reference>
<accession>A0ABV8JLD4</accession>
<evidence type="ECO:0000313" key="1">
    <source>
        <dbReference type="EMBL" id="MFC4077532.1"/>
    </source>
</evidence>
<name>A0ABV8JLD4_9BACL</name>
<dbReference type="InterPro" id="IPR016024">
    <property type="entry name" value="ARM-type_fold"/>
</dbReference>
<proteinExistence type="predicted"/>
<dbReference type="RefSeq" id="WP_380705341.1">
    <property type="nucleotide sequence ID" value="NZ_JBHSAP010000015.1"/>
</dbReference>
<gene>
    <name evidence="1" type="ORF">ACFOUO_12060</name>
</gene>